<proteinExistence type="predicted"/>
<dbReference type="InterPro" id="IPR040225">
    <property type="entry name" value="GIL1-like"/>
</dbReference>
<dbReference type="PANTHER" id="PTHR31161">
    <property type="entry name" value="PROTEIN GRAVITROPIC IN THE LIGHT 1"/>
    <property type="match status" value="1"/>
</dbReference>
<protein>
    <recommendedName>
        <fullName evidence="6">DUF641 domain-containing protein</fullName>
    </recommendedName>
</protein>
<accession>A0ABR2PBB6</accession>
<organism evidence="4 5">
    <name type="scientific">Hibiscus sabdariffa</name>
    <name type="common">roselle</name>
    <dbReference type="NCBI Taxonomy" id="183260"/>
    <lineage>
        <taxon>Eukaryota</taxon>
        <taxon>Viridiplantae</taxon>
        <taxon>Streptophyta</taxon>
        <taxon>Embryophyta</taxon>
        <taxon>Tracheophyta</taxon>
        <taxon>Spermatophyta</taxon>
        <taxon>Magnoliopsida</taxon>
        <taxon>eudicotyledons</taxon>
        <taxon>Gunneridae</taxon>
        <taxon>Pentapetalae</taxon>
        <taxon>rosids</taxon>
        <taxon>malvids</taxon>
        <taxon>Malvales</taxon>
        <taxon>Malvaceae</taxon>
        <taxon>Malvoideae</taxon>
        <taxon>Hibiscus</taxon>
    </lineage>
</organism>
<evidence type="ECO:0000256" key="1">
    <source>
        <dbReference type="SAM" id="Coils"/>
    </source>
</evidence>
<keyword evidence="1" id="KW-0175">Coiled coil</keyword>
<sequence>MEAVMPSAVTPSKSKWSRTLSKVLLRHAAAAAGVVPDDGFHKVKLPKETEKWNDCKTAKRLSQKFDRLHDEETETKVALEAIVAKIFATVSAIKAGYAQLQHAQSPYDAEGIQRADQIIVSDLKKLSELKQCFLKKQYDFSPEQAMALAEIQELKSVSTTFKITGKKLESQTRLKESEIIFLREKLEESKKQNRLLEKRLNQSGQLVVLDNLHLSSLNPTHFITVLRQTVKSIRSFVRLMIDEMKLADWDINAAASSIERGVVYWKEDDKCFAFESFICREMFKAFHIPYFSLFGSTVPEGKKHPRVLFDRFMELKSMKAMEYLAMKPKSTFAKFCRNKYLQVVHPKMESSFFGNLSNRELVSSYQFPDTTFFALFAEMAKRVWLLHCLAFSFEPEASTFQISRGCRFSEVYMENVAEEAFLSSEITPNSEPRVSFTIVPGFRIRKTVIQCQVYLSQFKTR</sequence>
<gene>
    <name evidence="4" type="ORF">V6N11_068815</name>
</gene>
<dbReference type="InterPro" id="IPR006943">
    <property type="entry name" value="DUF641_pln"/>
</dbReference>
<evidence type="ECO:0008006" key="6">
    <source>
        <dbReference type="Google" id="ProtNLM"/>
    </source>
</evidence>
<feature type="domain" description="DUF641" evidence="2">
    <location>
        <begin position="77"/>
        <end position="199"/>
    </location>
</feature>
<reference evidence="4 5" key="1">
    <citation type="journal article" date="2024" name="G3 (Bethesda)">
        <title>Genome assembly of Hibiscus sabdariffa L. provides insights into metabolisms of medicinal natural products.</title>
        <authorList>
            <person name="Kim T."/>
        </authorList>
    </citation>
    <scope>NUCLEOTIDE SEQUENCE [LARGE SCALE GENOMIC DNA]</scope>
    <source>
        <strain evidence="4">TK-2024</strain>
        <tissue evidence="4">Old leaves</tissue>
    </source>
</reference>
<dbReference type="Proteomes" id="UP001396334">
    <property type="component" value="Unassembled WGS sequence"/>
</dbReference>
<feature type="domain" description="GIL1/IRKI C-terminal" evidence="3">
    <location>
        <begin position="400"/>
        <end position="454"/>
    </location>
</feature>
<dbReference type="Pfam" id="PF24994">
    <property type="entry name" value="GIL1_IRKI_C"/>
    <property type="match status" value="1"/>
</dbReference>
<dbReference type="EMBL" id="JBBPBN010000069">
    <property type="protein sequence ID" value="KAK8985561.1"/>
    <property type="molecule type" value="Genomic_DNA"/>
</dbReference>
<feature type="coiled-coil region" evidence="1">
    <location>
        <begin position="179"/>
        <end position="206"/>
    </location>
</feature>
<dbReference type="InterPro" id="IPR056813">
    <property type="entry name" value="GIL1_IRKI_C"/>
</dbReference>
<dbReference type="Pfam" id="PF04859">
    <property type="entry name" value="DUF641"/>
    <property type="match status" value="1"/>
</dbReference>
<evidence type="ECO:0000259" key="3">
    <source>
        <dbReference type="Pfam" id="PF24994"/>
    </source>
</evidence>
<evidence type="ECO:0000313" key="4">
    <source>
        <dbReference type="EMBL" id="KAK8985561.1"/>
    </source>
</evidence>
<evidence type="ECO:0000313" key="5">
    <source>
        <dbReference type="Proteomes" id="UP001396334"/>
    </source>
</evidence>
<name>A0ABR2PBB6_9ROSI</name>
<evidence type="ECO:0000259" key="2">
    <source>
        <dbReference type="Pfam" id="PF04859"/>
    </source>
</evidence>
<keyword evidence="5" id="KW-1185">Reference proteome</keyword>
<comment type="caution">
    <text evidence="4">The sequence shown here is derived from an EMBL/GenBank/DDBJ whole genome shotgun (WGS) entry which is preliminary data.</text>
</comment>